<reference evidence="1 2" key="2">
    <citation type="submission" date="2018-01" db="EMBL/GenBank/DDBJ databases">
        <title>Genomic study of Klebsiella pneumoniae.</title>
        <authorList>
            <person name="Yang Y."/>
            <person name="Bicalho R."/>
        </authorList>
    </citation>
    <scope>NUCLEOTIDE SEQUENCE [LARGE SCALE GENOMIC DNA]</scope>
    <source>
        <strain evidence="1 2">A2</strain>
    </source>
</reference>
<organism evidence="1 2">
    <name type="scientific">Klebsiella michiganensis</name>
    <dbReference type="NCBI Taxonomy" id="1134687"/>
    <lineage>
        <taxon>Bacteria</taxon>
        <taxon>Pseudomonadati</taxon>
        <taxon>Pseudomonadota</taxon>
        <taxon>Gammaproteobacteria</taxon>
        <taxon>Enterobacterales</taxon>
        <taxon>Enterobacteriaceae</taxon>
        <taxon>Klebsiella/Raoultella group</taxon>
        <taxon>Klebsiella</taxon>
    </lineage>
</organism>
<name>A0A2J4Y752_9ENTR</name>
<reference evidence="1 2" key="1">
    <citation type="submission" date="2017-11" db="EMBL/GenBank/DDBJ databases">
        <authorList>
            <person name="Han C.G."/>
        </authorList>
    </citation>
    <scope>NUCLEOTIDE SEQUENCE [LARGE SCALE GENOMIC DNA]</scope>
    <source>
        <strain evidence="1 2">A2</strain>
    </source>
</reference>
<dbReference type="EMBL" id="PIET01001900">
    <property type="protein sequence ID" value="PLM46618.1"/>
    <property type="molecule type" value="Genomic_DNA"/>
</dbReference>
<feature type="non-terminal residue" evidence="1">
    <location>
        <position position="169"/>
    </location>
</feature>
<dbReference type="AlphaFoldDB" id="A0A2J4Y752"/>
<evidence type="ECO:0000313" key="2">
    <source>
        <dbReference type="Proteomes" id="UP000234661"/>
    </source>
</evidence>
<dbReference type="Proteomes" id="UP000234661">
    <property type="component" value="Unassembled WGS sequence"/>
</dbReference>
<gene>
    <name evidence="1" type="ORF">CWM85_35420</name>
</gene>
<evidence type="ECO:0000313" key="1">
    <source>
        <dbReference type="EMBL" id="PLM46618.1"/>
    </source>
</evidence>
<protein>
    <submittedName>
        <fullName evidence="1">Uncharacterized protein</fullName>
    </submittedName>
</protein>
<accession>A0A2J4Y752</accession>
<comment type="caution">
    <text evidence="1">The sequence shown here is derived from an EMBL/GenBank/DDBJ whole genome shotgun (WGS) entry which is preliminary data.</text>
</comment>
<sequence length="169" mass="20167">MKKTKSINFEKLYNLFLYHQWASKMNIFELVIPGTHLNFKDKMLALKFKNLLEQLESAFYDANVALNLFDSQRAKEFYHDDSTPERWHINSKKKQELKQKICKERGLSLYDYDVELDAEVEIILKKEKWESGEHPLSHLHRVIFLHAKSFIYALDAIEKFLKVISEEQD</sequence>
<proteinExistence type="predicted"/>